<dbReference type="GO" id="GO:0007155">
    <property type="term" value="P:cell adhesion"/>
    <property type="evidence" value="ECO:0007669"/>
    <property type="project" value="UniProtKB-KW"/>
</dbReference>
<proteinExistence type="inferred from homology"/>
<protein>
    <recommendedName>
        <fullName evidence="12">Ig-like domain-containing protein</fullName>
    </recommendedName>
</protein>
<dbReference type="InterPro" id="IPR013783">
    <property type="entry name" value="Ig-like_fold"/>
</dbReference>
<dbReference type="Pfam" id="PF13927">
    <property type="entry name" value="Ig_3"/>
    <property type="match status" value="1"/>
</dbReference>
<dbReference type="PROSITE" id="PS50835">
    <property type="entry name" value="IG_LIKE"/>
    <property type="match status" value="2"/>
</dbReference>
<dbReference type="InterPro" id="IPR013106">
    <property type="entry name" value="Ig_V-set"/>
</dbReference>
<dbReference type="EMBL" id="BEZZ01001078">
    <property type="protein sequence ID" value="GCC37911.1"/>
    <property type="molecule type" value="Genomic_DNA"/>
</dbReference>
<comment type="similarity">
    <text evidence="8">Belongs to the immunoglobulin superfamily. SIGLEC (sialic acid binding Ig-like lectin) family.</text>
</comment>
<feature type="region of interest" description="Disordered" evidence="9">
    <location>
        <begin position="429"/>
        <end position="460"/>
    </location>
</feature>
<evidence type="ECO:0000313" key="13">
    <source>
        <dbReference type="EMBL" id="GCC37911.1"/>
    </source>
</evidence>
<dbReference type="Proteomes" id="UP000287033">
    <property type="component" value="Unassembled WGS sequence"/>
</dbReference>
<evidence type="ECO:0000256" key="3">
    <source>
        <dbReference type="ARBA" id="ARBA00022734"/>
    </source>
</evidence>
<keyword evidence="6 10" id="KW-0472">Membrane</keyword>
<dbReference type="InterPro" id="IPR003599">
    <property type="entry name" value="Ig_sub"/>
</dbReference>
<name>A0A401T5H3_CHIPU</name>
<evidence type="ECO:0000256" key="2">
    <source>
        <dbReference type="ARBA" id="ARBA00022692"/>
    </source>
</evidence>
<gene>
    <name evidence="13" type="ORF">chiPu_0016421</name>
</gene>
<feature type="domain" description="Ig-like" evidence="12">
    <location>
        <begin position="307"/>
        <end position="388"/>
    </location>
</feature>
<feature type="signal peptide" evidence="11">
    <location>
        <begin position="1"/>
        <end position="17"/>
    </location>
</feature>
<evidence type="ECO:0000256" key="11">
    <source>
        <dbReference type="SAM" id="SignalP"/>
    </source>
</evidence>
<evidence type="ECO:0000259" key="12">
    <source>
        <dbReference type="PROSITE" id="PS50835"/>
    </source>
</evidence>
<evidence type="ECO:0000256" key="4">
    <source>
        <dbReference type="ARBA" id="ARBA00022889"/>
    </source>
</evidence>
<organism evidence="13 14">
    <name type="scientific">Chiloscyllium punctatum</name>
    <name type="common">Brownbanded bambooshark</name>
    <name type="synonym">Hemiscyllium punctatum</name>
    <dbReference type="NCBI Taxonomy" id="137246"/>
    <lineage>
        <taxon>Eukaryota</taxon>
        <taxon>Metazoa</taxon>
        <taxon>Chordata</taxon>
        <taxon>Craniata</taxon>
        <taxon>Vertebrata</taxon>
        <taxon>Chondrichthyes</taxon>
        <taxon>Elasmobranchii</taxon>
        <taxon>Galeomorphii</taxon>
        <taxon>Galeoidea</taxon>
        <taxon>Orectolobiformes</taxon>
        <taxon>Hemiscylliidae</taxon>
        <taxon>Chiloscyllium</taxon>
    </lineage>
</organism>
<keyword evidence="11" id="KW-0732">Signal</keyword>
<dbReference type="InterPro" id="IPR007110">
    <property type="entry name" value="Ig-like_dom"/>
</dbReference>
<keyword evidence="7" id="KW-1015">Disulfide bond</keyword>
<dbReference type="STRING" id="137246.A0A401T5H3"/>
<feature type="compositionally biased region" description="Basic and acidic residues" evidence="9">
    <location>
        <begin position="446"/>
        <end position="460"/>
    </location>
</feature>
<dbReference type="AlphaFoldDB" id="A0A401T5H3"/>
<evidence type="ECO:0000256" key="7">
    <source>
        <dbReference type="ARBA" id="ARBA00023157"/>
    </source>
</evidence>
<dbReference type="Pfam" id="PF07686">
    <property type="entry name" value="V-set"/>
    <property type="match status" value="1"/>
</dbReference>
<feature type="chain" id="PRO_5019334743" description="Ig-like domain-containing protein" evidence="11">
    <location>
        <begin position="18"/>
        <end position="516"/>
    </location>
</feature>
<keyword evidence="5 10" id="KW-1133">Transmembrane helix</keyword>
<dbReference type="InterPro" id="IPR013162">
    <property type="entry name" value="CD80_C2-set"/>
</dbReference>
<dbReference type="PANTHER" id="PTHR12035">
    <property type="entry name" value="SIALIC ACID BINDING IMMUNOGLOBULIN-LIKE LECTIN"/>
    <property type="match status" value="1"/>
</dbReference>
<dbReference type="Gene3D" id="2.60.40.10">
    <property type="entry name" value="Immunoglobulins"/>
    <property type="match status" value="4"/>
</dbReference>
<dbReference type="InterPro" id="IPR051036">
    <property type="entry name" value="SIGLEC"/>
</dbReference>
<dbReference type="SMART" id="SM00409">
    <property type="entry name" value="IG"/>
    <property type="match status" value="4"/>
</dbReference>
<evidence type="ECO:0000313" key="14">
    <source>
        <dbReference type="Proteomes" id="UP000287033"/>
    </source>
</evidence>
<evidence type="ECO:0000256" key="8">
    <source>
        <dbReference type="ARBA" id="ARBA00038361"/>
    </source>
</evidence>
<comment type="caution">
    <text evidence="13">The sequence shown here is derived from an EMBL/GenBank/DDBJ whole genome shotgun (WGS) entry which is preliminary data.</text>
</comment>
<comment type="subcellular location">
    <subcellularLocation>
        <location evidence="1">Membrane</location>
        <topology evidence="1">Single-pass type I membrane protein</topology>
    </subcellularLocation>
</comment>
<dbReference type="Pfam" id="PF08205">
    <property type="entry name" value="C2-set_2"/>
    <property type="match status" value="1"/>
</dbReference>
<keyword evidence="4" id="KW-0130">Cell adhesion</keyword>
<dbReference type="PANTHER" id="PTHR12035:SF125">
    <property type="entry name" value="SIALIC ACID-BINDING IG-LIKE LECTIN 5"/>
    <property type="match status" value="1"/>
</dbReference>
<evidence type="ECO:0000256" key="9">
    <source>
        <dbReference type="SAM" id="MobiDB-lite"/>
    </source>
</evidence>
<keyword evidence="2 10" id="KW-0812">Transmembrane</keyword>
<feature type="transmembrane region" description="Helical" evidence="10">
    <location>
        <begin position="399"/>
        <end position="418"/>
    </location>
</feature>
<feature type="compositionally biased region" description="Polar residues" evidence="9">
    <location>
        <begin position="435"/>
        <end position="445"/>
    </location>
</feature>
<dbReference type="OrthoDB" id="5843397at2759"/>
<evidence type="ECO:0000256" key="6">
    <source>
        <dbReference type="ARBA" id="ARBA00023136"/>
    </source>
</evidence>
<dbReference type="SMART" id="SM00408">
    <property type="entry name" value="IGc2"/>
    <property type="match status" value="1"/>
</dbReference>
<evidence type="ECO:0000256" key="1">
    <source>
        <dbReference type="ARBA" id="ARBA00004479"/>
    </source>
</evidence>
<dbReference type="GO" id="GO:0033691">
    <property type="term" value="F:sialic acid binding"/>
    <property type="evidence" value="ECO:0007669"/>
    <property type="project" value="TreeGrafter"/>
</dbReference>
<keyword evidence="14" id="KW-1185">Reference proteome</keyword>
<keyword evidence="3" id="KW-0430">Lectin</keyword>
<dbReference type="GO" id="GO:0030246">
    <property type="term" value="F:carbohydrate binding"/>
    <property type="evidence" value="ECO:0007669"/>
    <property type="project" value="UniProtKB-KW"/>
</dbReference>
<evidence type="ECO:0000256" key="5">
    <source>
        <dbReference type="ARBA" id="ARBA00022989"/>
    </source>
</evidence>
<dbReference type="GO" id="GO:0005886">
    <property type="term" value="C:plasma membrane"/>
    <property type="evidence" value="ECO:0007669"/>
    <property type="project" value="TreeGrafter"/>
</dbReference>
<dbReference type="InterPro" id="IPR036179">
    <property type="entry name" value="Ig-like_dom_sf"/>
</dbReference>
<dbReference type="SUPFAM" id="SSF48726">
    <property type="entry name" value="Immunoglobulin"/>
    <property type="match status" value="4"/>
</dbReference>
<dbReference type="InterPro" id="IPR003598">
    <property type="entry name" value="Ig_sub2"/>
</dbReference>
<accession>A0A401T5H3</accession>
<reference evidence="13 14" key="1">
    <citation type="journal article" date="2018" name="Nat. Ecol. Evol.">
        <title>Shark genomes provide insights into elasmobranch evolution and the origin of vertebrates.</title>
        <authorList>
            <person name="Hara Y"/>
            <person name="Yamaguchi K"/>
            <person name="Onimaru K"/>
            <person name="Kadota M"/>
            <person name="Koyanagi M"/>
            <person name="Keeley SD"/>
            <person name="Tatsumi K"/>
            <person name="Tanaka K"/>
            <person name="Motone F"/>
            <person name="Kageyama Y"/>
            <person name="Nozu R"/>
            <person name="Adachi N"/>
            <person name="Nishimura O"/>
            <person name="Nakagawa R"/>
            <person name="Tanegashima C"/>
            <person name="Kiyatake I"/>
            <person name="Matsumoto R"/>
            <person name="Murakumo K"/>
            <person name="Nishida K"/>
            <person name="Terakita A"/>
            <person name="Kuratani S"/>
            <person name="Sato K"/>
            <person name="Hyodo S Kuraku.S."/>
        </authorList>
    </citation>
    <scope>NUCLEOTIDE SEQUENCE [LARGE SCALE GENOMIC DNA]</scope>
</reference>
<evidence type="ECO:0000256" key="10">
    <source>
        <dbReference type="SAM" id="Phobius"/>
    </source>
</evidence>
<feature type="domain" description="Ig-like" evidence="12">
    <location>
        <begin position="208"/>
        <end position="294"/>
    </location>
</feature>
<sequence length="516" mass="58592">MIGKSYFLLLLLQAGLAQEWKVHTPGEVMVHKGSCAQIPCHYTYPSHLTNQPRIGIWFNNENGETSSTAFHSKDHSHELARFRHRTWLSGDLKDGDCSLIIKDITLEDAGPYYFRIEFDNVNSYNYFPVTRLQVSAFHSKDHNHELPRLHNRTRLSGNLKDGNCSLIITNIRREDAGPYFFRVEFENGPSFNYYPATQLHVSNFTDKPMIVPEEIIAGKQVNLSCTFNTTCIRVTPVLTWDTHGSVSNTVTQHGVTLTYTSVLSLTPSLRHQGQTLTCKVSYPTFSSEETLTLTVQYSPRNLSITSPAVIKASSINIIEGKSAVIICSVESFPASNLTWRRLNVIMNRTSSNNELWLEISSITCMEMGDYQCVAENEHGIMEGSLTIVVECRDFREWKAGFLAAGITLSIGLSGFFIYKCVRKMRTTGRDHSAHTKNVSRNTPGEQSDRSREGRMMKQETKARRCTHEYQGITSENCESQKRKVEEMKTNHHINANQDNDIYANWNFQEEAVYGNI</sequence>